<dbReference type="EMBL" id="KD037956">
    <property type="protein sequence ID" value="EMS65920.1"/>
    <property type="molecule type" value="Genomic_DNA"/>
</dbReference>
<reference evidence="1" key="1">
    <citation type="journal article" date="2013" name="Nature">
        <title>Draft genome of the wheat A-genome progenitor Triticum urartu.</title>
        <authorList>
            <person name="Ling H.Q."/>
            <person name="Zhao S."/>
            <person name="Liu D."/>
            <person name="Wang J."/>
            <person name="Sun H."/>
            <person name="Zhang C."/>
            <person name="Fan H."/>
            <person name="Li D."/>
            <person name="Dong L."/>
            <person name="Tao Y."/>
            <person name="Gao C."/>
            <person name="Wu H."/>
            <person name="Li Y."/>
            <person name="Cui Y."/>
            <person name="Guo X."/>
            <person name="Zheng S."/>
            <person name="Wang B."/>
            <person name="Yu K."/>
            <person name="Liang Q."/>
            <person name="Yang W."/>
            <person name="Lou X."/>
            <person name="Chen J."/>
            <person name="Feng M."/>
            <person name="Jian J."/>
            <person name="Zhang X."/>
            <person name="Luo G."/>
            <person name="Jiang Y."/>
            <person name="Liu J."/>
            <person name="Wang Z."/>
            <person name="Sha Y."/>
            <person name="Zhang B."/>
            <person name="Wu H."/>
            <person name="Tang D."/>
            <person name="Shen Q."/>
            <person name="Xue P."/>
            <person name="Zou S."/>
            <person name="Wang X."/>
            <person name="Liu X."/>
            <person name="Wang F."/>
            <person name="Yang Y."/>
            <person name="An X."/>
            <person name="Dong Z."/>
            <person name="Zhang K."/>
            <person name="Zhang X."/>
            <person name="Luo M.C."/>
            <person name="Dvorak J."/>
            <person name="Tong Y."/>
            <person name="Wang J."/>
            <person name="Yang H."/>
            <person name="Li Z."/>
            <person name="Wang D."/>
            <person name="Zhang A."/>
            <person name="Wang J."/>
        </authorList>
    </citation>
    <scope>NUCLEOTIDE SEQUENCE</scope>
</reference>
<proteinExistence type="predicted"/>
<protein>
    <submittedName>
        <fullName evidence="1">Uncharacterized protein</fullName>
    </submittedName>
</protein>
<evidence type="ECO:0000313" key="1">
    <source>
        <dbReference type="EMBL" id="EMS65920.1"/>
    </source>
</evidence>
<sequence>MEPRQQQVQHQREPGDGAPAAAGMGIGKDNNWMSRGRPEDGGSVSGWSSGGRGGAQGWVDACRGGALGRGNASSDTTA</sequence>
<organism evidence="1">
    <name type="scientific">Triticum urartu</name>
    <name type="common">Red wild einkorn</name>
    <name type="synonym">Crithodium urartu</name>
    <dbReference type="NCBI Taxonomy" id="4572"/>
    <lineage>
        <taxon>Eukaryota</taxon>
        <taxon>Viridiplantae</taxon>
        <taxon>Streptophyta</taxon>
        <taxon>Embryophyta</taxon>
        <taxon>Tracheophyta</taxon>
        <taxon>Spermatophyta</taxon>
        <taxon>Magnoliopsida</taxon>
        <taxon>Liliopsida</taxon>
        <taxon>Poales</taxon>
        <taxon>Poaceae</taxon>
        <taxon>BOP clade</taxon>
        <taxon>Pooideae</taxon>
        <taxon>Triticodae</taxon>
        <taxon>Triticeae</taxon>
        <taxon>Triticinae</taxon>
        <taxon>Triticum</taxon>
    </lineage>
</organism>
<dbReference type="AlphaFoldDB" id="M8ALF9"/>
<name>M8ALF9_TRIUA</name>
<accession>M8ALF9</accession>
<gene>
    <name evidence="1" type="ORF">TRIUR3_29780</name>
</gene>